<name>A0ABS0Q736_9BACT</name>
<dbReference type="SUPFAM" id="SSF63829">
    <property type="entry name" value="Calcium-dependent phosphotriesterase"/>
    <property type="match status" value="2"/>
</dbReference>
<protein>
    <submittedName>
        <fullName evidence="1">Histidine kinase</fullName>
    </submittedName>
</protein>
<organism evidence="1 2">
    <name type="scientific">Hymenobacter negativus</name>
    <dbReference type="NCBI Taxonomy" id="2795026"/>
    <lineage>
        <taxon>Bacteria</taxon>
        <taxon>Pseudomonadati</taxon>
        <taxon>Bacteroidota</taxon>
        <taxon>Cytophagia</taxon>
        <taxon>Cytophagales</taxon>
        <taxon>Hymenobacteraceae</taxon>
        <taxon>Hymenobacter</taxon>
    </lineage>
</organism>
<dbReference type="Proteomes" id="UP000625631">
    <property type="component" value="Unassembled WGS sequence"/>
</dbReference>
<dbReference type="PROSITE" id="PS51257">
    <property type="entry name" value="PROKAR_LIPOPROTEIN"/>
    <property type="match status" value="1"/>
</dbReference>
<dbReference type="GO" id="GO:0016301">
    <property type="term" value="F:kinase activity"/>
    <property type="evidence" value="ECO:0007669"/>
    <property type="project" value="UniProtKB-KW"/>
</dbReference>
<proteinExistence type="predicted"/>
<dbReference type="EMBL" id="JAEDAE010000003">
    <property type="protein sequence ID" value="MBH8558463.1"/>
    <property type="molecule type" value="Genomic_DNA"/>
</dbReference>
<sequence>MTRHAPLYPLLGLLVFGASCEPSPTERPPAAGPSESADAVTARVPYGMVRNVKLDQHGRVLVASYRGVYRYDGKSFTHLTRAIRSPSFWDVLEDRTGRLWCATRDSGAYCRQGNVWRHFTTRQGLASNAVMAVCEDRAGNIWFATGGGASRYDGHSFRTFTIADGLSNNALTTIMQDRTGRVWFGTRGEPCFYDGNTFTVFKRPDGTAFANVGSILEDRNGTIWLGDNEGLWRYDGQTIAKASSRGASAILEDKHGNIWTTGSVRPPGGRVWALSRYAHASLYTAVPSVTDIMSIDGTGALCGMVEAKDGSIWVGALGPEGGVYRYDGKTLTDFTDRAGRP</sequence>
<accession>A0ABS0Q736</accession>
<evidence type="ECO:0000313" key="1">
    <source>
        <dbReference type="EMBL" id="MBH8558463.1"/>
    </source>
</evidence>
<dbReference type="Pfam" id="PF07494">
    <property type="entry name" value="Reg_prop"/>
    <property type="match status" value="3"/>
</dbReference>
<keyword evidence="1" id="KW-0418">Kinase</keyword>
<keyword evidence="1" id="KW-0808">Transferase</keyword>
<evidence type="ECO:0000313" key="2">
    <source>
        <dbReference type="Proteomes" id="UP000625631"/>
    </source>
</evidence>
<dbReference type="InterPro" id="IPR011110">
    <property type="entry name" value="Reg_prop"/>
</dbReference>
<dbReference type="InterPro" id="IPR015943">
    <property type="entry name" value="WD40/YVTN_repeat-like_dom_sf"/>
</dbReference>
<dbReference type="Gene3D" id="2.130.10.10">
    <property type="entry name" value="YVTN repeat-like/Quinoprotein amine dehydrogenase"/>
    <property type="match status" value="3"/>
</dbReference>
<gene>
    <name evidence="1" type="ORF">I7X13_10425</name>
</gene>
<keyword evidence="2" id="KW-1185">Reference proteome</keyword>
<comment type="caution">
    <text evidence="1">The sequence shown here is derived from an EMBL/GenBank/DDBJ whole genome shotgun (WGS) entry which is preliminary data.</text>
</comment>
<reference evidence="1 2" key="1">
    <citation type="submission" date="2020-12" db="EMBL/GenBank/DDBJ databases">
        <title>Hymenobacter sp.</title>
        <authorList>
            <person name="Kim M.K."/>
        </authorList>
    </citation>
    <scope>NUCLEOTIDE SEQUENCE [LARGE SCALE GENOMIC DNA]</scope>
    <source>
        <strain evidence="1 2">BT442</strain>
    </source>
</reference>